<gene>
    <name evidence="2" type="ORF">ILEXP_LOCUS17908</name>
</gene>
<feature type="domain" description="DUF668" evidence="1">
    <location>
        <begin position="70"/>
        <end position="97"/>
    </location>
</feature>
<evidence type="ECO:0000259" key="1">
    <source>
        <dbReference type="Pfam" id="PF05003"/>
    </source>
</evidence>
<protein>
    <recommendedName>
        <fullName evidence="1">DUF668 domain-containing protein</fullName>
    </recommendedName>
</protein>
<dbReference type="EMBL" id="CAUOFW020001947">
    <property type="protein sequence ID" value="CAK9149823.1"/>
    <property type="molecule type" value="Genomic_DNA"/>
</dbReference>
<sequence>MPPNARDMLYENLPPSVKYSLRSKLESFHVKEEVVGDLSSCWTICVCVWAHPVKKIIVTFPINWMKGNGKFLTITEIKAEMEKTLHWLVPIATNTAKSEANRKPAGPIEAILIETLHHADREKTESLILELVLWLNYFISQSKAGAKDGGKRTPINSPLQEANQQPVQGAANALSPILSIEDQEMLQDVSKRKQRGISKSRDFDSLKNTLRKHDRVGKFSSHSPTRGSDEVISMKRHSSSILALNFGRDKKKALGVIDRDDTQM</sequence>
<name>A0ABC8RXW3_9AQUA</name>
<dbReference type="PANTHER" id="PTHR31730:SF2">
    <property type="entry name" value="PROTEIN PSK SIMULATOR 3"/>
    <property type="match status" value="1"/>
</dbReference>
<evidence type="ECO:0000313" key="3">
    <source>
        <dbReference type="Proteomes" id="UP001642360"/>
    </source>
</evidence>
<comment type="caution">
    <text evidence="2">The sequence shown here is derived from an EMBL/GenBank/DDBJ whole genome shotgun (WGS) entry which is preliminary data.</text>
</comment>
<dbReference type="Proteomes" id="UP001642360">
    <property type="component" value="Unassembled WGS sequence"/>
</dbReference>
<reference evidence="2 3" key="1">
    <citation type="submission" date="2024-02" db="EMBL/GenBank/DDBJ databases">
        <authorList>
            <person name="Vignale AGUSTIN F."/>
            <person name="Sosa J E."/>
            <person name="Modenutti C."/>
        </authorList>
    </citation>
    <scope>NUCLEOTIDE SEQUENCE [LARGE SCALE GENOMIC DNA]</scope>
</reference>
<dbReference type="Pfam" id="PF05003">
    <property type="entry name" value="DUF668"/>
    <property type="match status" value="2"/>
</dbReference>
<accession>A0ABC8RXW3</accession>
<dbReference type="InterPro" id="IPR007700">
    <property type="entry name" value="DUF668"/>
</dbReference>
<keyword evidence="3" id="KW-1185">Reference proteome</keyword>
<feature type="domain" description="DUF668" evidence="1">
    <location>
        <begin position="1"/>
        <end position="33"/>
    </location>
</feature>
<dbReference type="PANTHER" id="PTHR31730">
    <property type="entry name" value="OS01G0873900 PROTEIN"/>
    <property type="match status" value="1"/>
</dbReference>
<proteinExistence type="predicted"/>
<dbReference type="InterPro" id="IPR045021">
    <property type="entry name" value="PSI1/2/3"/>
</dbReference>
<organism evidence="2 3">
    <name type="scientific">Ilex paraguariensis</name>
    <name type="common">yerba mate</name>
    <dbReference type="NCBI Taxonomy" id="185542"/>
    <lineage>
        <taxon>Eukaryota</taxon>
        <taxon>Viridiplantae</taxon>
        <taxon>Streptophyta</taxon>
        <taxon>Embryophyta</taxon>
        <taxon>Tracheophyta</taxon>
        <taxon>Spermatophyta</taxon>
        <taxon>Magnoliopsida</taxon>
        <taxon>eudicotyledons</taxon>
        <taxon>Gunneridae</taxon>
        <taxon>Pentapetalae</taxon>
        <taxon>asterids</taxon>
        <taxon>campanulids</taxon>
        <taxon>Aquifoliales</taxon>
        <taxon>Aquifoliaceae</taxon>
        <taxon>Ilex</taxon>
    </lineage>
</organism>
<dbReference type="AlphaFoldDB" id="A0ABC8RXW3"/>
<evidence type="ECO:0000313" key="2">
    <source>
        <dbReference type="EMBL" id="CAK9149823.1"/>
    </source>
</evidence>